<dbReference type="EnsemblPlants" id="TuG1812G0400002019.01.T01">
    <property type="protein sequence ID" value="TuG1812G0400002019.01.T01"/>
    <property type="gene ID" value="TuG1812G0400002019.01"/>
</dbReference>
<sequence length="174" mass="20123">MQTTVLHSVIIRVKKKKSAPTCGPESREPDHRSLWRLGPSSLAVHLLDRRGQATCGPPVGESEGVDNPWRQWRRRSRRRCGWRWRRWRRCTEKTAACTATSLPTLSSTFAPTLPTTPRSSSWNSFLELKHPPSIQKNHLMFMLWKVRASMRIDRHILLAVSKTRQKSFPTTQCL</sequence>
<evidence type="ECO:0000313" key="1">
    <source>
        <dbReference type="EnsemblPlants" id="TuG1812G0400002019.01.T01"/>
    </source>
</evidence>
<reference evidence="2" key="1">
    <citation type="journal article" date="2013" name="Nature">
        <title>Draft genome of the wheat A-genome progenitor Triticum urartu.</title>
        <authorList>
            <person name="Ling H.Q."/>
            <person name="Zhao S."/>
            <person name="Liu D."/>
            <person name="Wang J."/>
            <person name="Sun H."/>
            <person name="Zhang C."/>
            <person name="Fan H."/>
            <person name="Li D."/>
            <person name="Dong L."/>
            <person name="Tao Y."/>
            <person name="Gao C."/>
            <person name="Wu H."/>
            <person name="Li Y."/>
            <person name="Cui Y."/>
            <person name="Guo X."/>
            <person name="Zheng S."/>
            <person name="Wang B."/>
            <person name="Yu K."/>
            <person name="Liang Q."/>
            <person name="Yang W."/>
            <person name="Lou X."/>
            <person name="Chen J."/>
            <person name="Feng M."/>
            <person name="Jian J."/>
            <person name="Zhang X."/>
            <person name="Luo G."/>
            <person name="Jiang Y."/>
            <person name="Liu J."/>
            <person name="Wang Z."/>
            <person name="Sha Y."/>
            <person name="Zhang B."/>
            <person name="Wu H."/>
            <person name="Tang D."/>
            <person name="Shen Q."/>
            <person name="Xue P."/>
            <person name="Zou S."/>
            <person name="Wang X."/>
            <person name="Liu X."/>
            <person name="Wang F."/>
            <person name="Yang Y."/>
            <person name="An X."/>
            <person name="Dong Z."/>
            <person name="Zhang K."/>
            <person name="Zhang X."/>
            <person name="Luo M.C."/>
            <person name="Dvorak J."/>
            <person name="Tong Y."/>
            <person name="Wang J."/>
            <person name="Yang H."/>
            <person name="Li Z."/>
            <person name="Wang D."/>
            <person name="Zhang A."/>
            <person name="Wang J."/>
        </authorList>
    </citation>
    <scope>NUCLEOTIDE SEQUENCE</scope>
    <source>
        <strain evidence="2">cv. G1812</strain>
    </source>
</reference>
<name>A0A8R7Q370_TRIUA</name>
<evidence type="ECO:0000313" key="2">
    <source>
        <dbReference type="Proteomes" id="UP000015106"/>
    </source>
</evidence>
<reference evidence="1" key="3">
    <citation type="submission" date="2022-06" db="UniProtKB">
        <authorList>
            <consortium name="EnsemblPlants"/>
        </authorList>
    </citation>
    <scope>IDENTIFICATION</scope>
</reference>
<dbReference type="Gramene" id="TuG1812G0400002019.01.T01">
    <property type="protein sequence ID" value="TuG1812G0400002019.01.T01"/>
    <property type="gene ID" value="TuG1812G0400002019.01"/>
</dbReference>
<accession>A0A8R7Q370</accession>
<organism evidence="1 2">
    <name type="scientific">Triticum urartu</name>
    <name type="common">Red wild einkorn</name>
    <name type="synonym">Crithodium urartu</name>
    <dbReference type="NCBI Taxonomy" id="4572"/>
    <lineage>
        <taxon>Eukaryota</taxon>
        <taxon>Viridiplantae</taxon>
        <taxon>Streptophyta</taxon>
        <taxon>Embryophyta</taxon>
        <taxon>Tracheophyta</taxon>
        <taxon>Spermatophyta</taxon>
        <taxon>Magnoliopsida</taxon>
        <taxon>Liliopsida</taxon>
        <taxon>Poales</taxon>
        <taxon>Poaceae</taxon>
        <taxon>BOP clade</taxon>
        <taxon>Pooideae</taxon>
        <taxon>Triticodae</taxon>
        <taxon>Triticeae</taxon>
        <taxon>Triticinae</taxon>
        <taxon>Triticum</taxon>
    </lineage>
</organism>
<keyword evidence="2" id="KW-1185">Reference proteome</keyword>
<dbReference type="Proteomes" id="UP000015106">
    <property type="component" value="Chromosome 4"/>
</dbReference>
<reference evidence="1" key="2">
    <citation type="submission" date="2018-03" db="EMBL/GenBank/DDBJ databases">
        <title>The Triticum urartu genome reveals the dynamic nature of wheat genome evolution.</title>
        <authorList>
            <person name="Ling H."/>
            <person name="Ma B."/>
            <person name="Shi X."/>
            <person name="Liu H."/>
            <person name="Dong L."/>
            <person name="Sun H."/>
            <person name="Cao Y."/>
            <person name="Gao Q."/>
            <person name="Zheng S."/>
            <person name="Li Y."/>
            <person name="Yu Y."/>
            <person name="Du H."/>
            <person name="Qi M."/>
            <person name="Li Y."/>
            <person name="Yu H."/>
            <person name="Cui Y."/>
            <person name="Wang N."/>
            <person name="Chen C."/>
            <person name="Wu H."/>
            <person name="Zhao Y."/>
            <person name="Zhang J."/>
            <person name="Li Y."/>
            <person name="Zhou W."/>
            <person name="Zhang B."/>
            <person name="Hu W."/>
            <person name="Eijk M."/>
            <person name="Tang J."/>
            <person name="Witsenboer H."/>
            <person name="Zhao S."/>
            <person name="Li Z."/>
            <person name="Zhang A."/>
            <person name="Wang D."/>
            <person name="Liang C."/>
        </authorList>
    </citation>
    <scope>NUCLEOTIDE SEQUENCE [LARGE SCALE GENOMIC DNA]</scope>
    <source>
        <strain evidence="1">cv. G1812</strain>
    </source>
</reference>
<dbReference type="AlphaFoldDB" id="A0A8R7Q370"/>
<protein>
    <submittedName>
        <fullName evidence="1">Uncharacterized protein</fullName>
    </submittedName>
</protein>
<proteinExistence type="predicted"/>